<dbReference type="InterPro" id="IPR016169">
    <property type="entry name" value="FAD-bd_PCMH_sub2"/>
</dbReference>
<evidence type="ECO:0000259" key="2">
    <source>
        <dbReference type="PROSITE" id="PS51387"/>
    </source>
</evidence>
<gene>
    <name evidence="3" type="ORF">AWJ14_12205</name>
</gene>
<name>A0A1C1YRH2_9HYPH</name>
<dbReference type="Gene3D" id="3.30.465.10">
    <property type="match status" value="1"/>
</dbReference>
<evidence type="ECO:0000313" key="4">
    <source>
        <dbReference type="Proteomes" id="UP000094795"/>
    </source>
</evidence>
<evidence type="ECO:0000313" key="3">
    <source>
        <dbReference type="EMBL" id="OCW55977.1"/>
    </source>
</evidence>
<keyword evidence="1" id="KW-0285">Flavoprotein</keyword>
<dbReference type="InterPro" id="IPR006094">
    <property type="entry name" value="Oxid_FAD_bind_N"/>
</dbReference>
<feature type="domain" description="FAD-binding PCMH-type" evidence="2">
    <location>
        <begin position="10"/>
        <end position="180"/>
    </location>
</feature>
<organism evidence="3 4">
    <name type="scientific">Hoeflea olei</name>
    <dbReference type="NCBI Taxonomy" id="1480615"/>
    <lineage>
        <taxon>Bacteria</taxon>
        <taxon>Pseudomonadati</taxon>
        <taxon>Pseudomonadota</taxon>
        <taxon>Alphaproteobacteria</taxon>
        <taxon>Hyphomicrobiales</taxon>
        <taxon>Rhizobiaceae</taxon>
        <taxon>Hoeflea</taxon>
    </lineage>
</organism>
<dbReference type="SUPFAM" id="SSF56176">
    <property type="entry name" value="FAD-binding/transporter-associated domain-like"/>
    <property type="match status" value="1"/>
</dbReference>
<dbReference type="RefSeq" id="WP_066183122.1">
    <property type="nucleotide sequence ID" value="NZ_LQZT01000048.1"/>
</dbReference>
<dbReference type="GO" id="GO:0071949">
    <property type="term" value="F:FAD binding"/>
    <property type="evidence" value="ECO:0007669"/>
    <property type="project" value="InterPro"/>
</dbReference>
<dbReference type="PROSITE" id="PS51387">
    <property type="entry name" value="FAD_PCMH"/>
    <property type="match status" value="1"/>
</dbReference>
<dbReference type="STRING" id="1480615.AWJ14_12205"/>
<keyword evidence="4" id="KW-1185">Reference proteome</keyword>
<dbReference type="AlphaFoldDB" id="A0A1C1YRH2"/>
<dbReference type="Proteomes" id="UP000094795">
    <property type="component" value="Unassembled WGS sequence"/>
</dbReference>
<dbReference type="InterPro" id="IPR036318">
    <property type="entry name" value="FAD-bd_PCMH-like_sf"/>
</dbReference>
<dbReference type="InterPro" id="IPR016166">
    <property type="entry name" value="FAD-bd_PCMH"/>
</dbReference>
<keyword evidence="1" id="KW-0274">FAD</keyword>
<dbReference type="Pfam" id="PF01565">
    <property type="entry name" value="FAD_binding_4"/>
    <property type="match status" value="1"/>
</dbReference>
<protein>
    <submittedName>
        <fullName evidence="3">FAD-linked oxidase</fullName>
    </submittedName>
</protein>
<proteinExistence type="predicted"/>
<evidence type="ECO:0000256" key="1">
    <source>
        <dbReference type="ARBA" id="ARBA00022827"/>
    </source>
</evidence>
<reference evidence="3 4" key="1">
    <citation type="submission" date="2015-12" db="EMBL/GenBank/DDBJ databases">
        <authorList>
            <person name="Shamseldin A."/>
            <person name="Moawad H."/>
            <person name="Abd El-Rahim W.M."/>
            <person name="Sadowsky M.J."/>
        </authorList>
    </citation>
    <scope>NUCLEOTIDE SEQUENCE [LARGE SCALE GENOMIC DNA]</scope>
    <source>
        <strain evidence="3 4">JC234</strain>
    </source>
</reference>
<comment type="caution">
    <text evidence="3">The sequence shown here is derived from an EMBL/GenBank/DDBJ whole genome shotgun (WGS) entry which is preliminary data.</text>
</comment>
<dbReference type="EMBL" id="LQZT01000048">
    <property type="protein sequence ID" value="OCW55977.1"/>
    <property type="molecule type" value="Genomic_DNA"/>
</dbReference>
<accession>A0A1C1YRH2</accession>
<dbReference type="PANTHER" id="PTHR11748">
    <property type="entry name" value="D-LACTATE DEHYDROGENASE"/>
    <property type="match status" value="1"/>
</dbReference>
<sequence>MANVMAGAGRYESWGRVVRHPRQAASLEALKGAAPGGLLPFGNGRSYGDSCHNDGGRLIPLRPGAAIRSFDPETGVLTADAGVLLSEILALVMPHGYFLEVTPGTAQVTLGGAIANDVHGKNHHRRGTFGCSVISFLLMTSDGQARLCSSDANHALFEATIGGMGLTGVIESATIRLMRVPSANVRQTVFRFGSIDGYFDRIDAIDAAHEYSVAWIDQLARGARLGRGVMLAGDHAEDGGPARAPSPPKLAVPFAPPVNLLNRLTLSAFNAAYYLRAPKREATGIVSWASYFHPLDAVTGWNRLYGPRGLYQHQSVYPADRARETTIALLECAQSHGAASFLTVLKRFGTVRSPGLMSFPRPGFTLTLDFANSGAQTLKMLDALDEIVLAAGGALNPYKDQRMSPCLFEASFPQWRALEANRDPALMSDFWRRTAGALDTSEKAARRAAGMR</sequence>